<comment type="caution">
    <text evidence="2">The sequence shown here is derived from an EMBL/GenBank/DDBJ whole genome shotgun (WGS) entry which is preliminary data.</text>
</comment>
<protein>
    <recommendedName>
        <fullName evidence="4">BIG2 domain-containing protein</fullName>
    </recommendedName>
</protein>
<keyword evidence="3" id="KW-1185">Reference proteome</keyword>
<feature type="chain" id="PRO_5047183818" description="BIG2 domain-containing protein" evidence="1">
    <location>
        <begin position="21"/>
        <end position="121"/>
    </location>
</feature>
<reference evidence="2 3" key="1">
    <citation type="submission" date="2024-08" db="EMBL/GenBank/DDBJ databases">
        <title>Whole-genome sequencing of halo(alkali)philic microorganisms from hypersaline lakes.</title>
        <authorList>
            <person name="Sorokin D.Y."/>
            <person name="Merkel A.Y."/>
            <person name="Messina E."/>
            <person name="Yakimov M."/>
        </authorList>
    </citation>
    <scope>NUCLEOTIDE SEQUENCE [LARGE SCALE GENOMIC DNA]</scope>
    <source>
        <strain evidence="2 3">AB-hyl4</strain>
    </source>
</reference>
<organism evidence="2 3">
    <name type="scientific">Natronomicrosphaera hydrolytica</name>
    <dbReference type="NCBI Taxonomy" id="3242702"/>
    <lineage>
        <taxon>Bacteria</taxon>
        <taxon>Pseudomonadati</taxon>
        <taxon>Planctomycetota</taxon>
        <taxon>Phycisphaerae</taxon>
        <taxon>Phycisphaerales</taxon>
        <taxon>Phycisphaeraceae</taxon>
        <taxon>Natronomicrosphaera</taxon>
    </lineage>
</organism>
<keyword evidence="1" id="KW-0732">Signal</keyword>
<dbReference type="Proteomes" id="UP001575105">
    <property type="component" value="Unassembled WGS sequence"/>
</dbReference>
<dbReference type="EMBL" id="JBGUBD010000002">
    <property type="protein sequence ID" value="MFA9477353.1"/>
    <property type="molecule type" value="Genomic_DNA"/>
</dbReference>
<dbReference type="RefSeq" id="WP_425344278.1">
    <property type="nucleotide sequence ID" value="NZ_JBGUBD010000002.1"/>
</dbReference>
<feature type="signal peptide" evidence="1">
    <location>
        <begin position="1"/>
        <end position="20"/>
    </location>
</feature>
<evidence type="ECO:0008006" key="4">
    <source>
        <dbReference type="Google" id="ProtNLM"/>
    </source>
</evidence>
<accession>A0ABV4U4X1</accession>
<name>A0ABV4U4X1_9BACT</name>
<evidence type="ECO:0000313" key="2">
    <source>
        <dbReference type="EMBL" id="MFA9477353.1"/>
    </source>
</evidence>
<evidence type="ECO:0000256" key="1">
    <source>
        <dbReference type="SAM" id="SignalP"/>
    </source>
</evidence>
<dbReference type="PROSITE" id="PS51257">
    <property type="entry name" value="PROKAR_LIPOPROTEIN"/>
    <property type="match status" value="1"/>
</dbReference>
<evidence type="ECO:0000313" key="3">
    <source>
        <dbReference type="Proteomes" id="UP001575105"/>
    </source>
</evidence>
<gene>
    <name evidence="2" type="ORF">ACERK3_03480</name>
</gene>
<proteinExistence type="predicted"/>
<sequence>MRRCYSFSMAMAATLMLVLAAGCEMGPTEVDRQQPSLSLDASTTNILVGESTTVFAQTANLLGREVDIQWGTTLGEVEPARSGRVAQFRSDAPGTAVVTAEMRVNGQVLRDSVNINVSAIE</sequence>